<name>A0A174DQW1_9CLOT</name>
<dbReference type="RefSeq" id="WP_055276547.1">
    <property type="nucleotide sequence ID" value="NZ_CYZV01000018.1"/>
</dbReference>
<protein>
    <submittedName>
        <fullName evidence="1">Uncharacterized protein</fullName>
    </submittedName>
</protein>
<dbReference type="Proteomes" id="UP000095558">
    <property type="component" value="Unassembled WGS sequence"/>
</dbReference>
<organism evidence="1 2">
    <name type="scientific">Clostridium disporicum</name>
    <dbReference type="NCBI Taxonomy" id="84024"/>
    <lineage>
        <taxon>Bacteria</taxon>
        <taxon>Bacillati</taxon>
        <taxon>Bacillota</taxon>
        <taxon>Clostridia</taxon>
        <taxon>Eubacteriales</taxon>
        <taxon>Clostridiaceae</taxon>
        <taxon>Clostridium</taxon>
    </lineage>
</organism>
<evidence type="ECO:0000313" key="2">
    <source>
        <dbReference type="Proteomes" id="UP000095558"/>
    </source>
</evidence>
<dbReference type="AlphaFoldDB" id="A0A174DQW1"/>
<proteinExistence type="predicted"/>
<sequence length="138" mass="16231">MGRKKTKEELLKEFQFLIIDINYNGYNEHCSVVFTDGTTRDWNSGRKAMEWLNRNCNFSEERAREKVSIDRPEERTIFNLDDLFNKYGNTIKLKDFALDNKLSFISASSILDTFKHKGLLNIEYKLNNGVYAVIYTKI</sequence>
<evidence type="ECO:0000313" key="1">
    <source>
        <dbReference type="EMBL" id="CUO26638.1"/>
    </source>
</evidence>
<dbReference type="EMBL" id="CYZV01000018">
    <property type="protein sequence ID" value="CUO26638.1"/>
    <property type="molecule type" value="Genomic_DNA"/>
</dbReference>
<reference evidence="1 2" key="1">
    <citation type="submission" date="2015-09" db="EMBL/GenBank/DDBJ databases">
        <authorList>
            <consortium name="Pathogen Informatics"/>
        </authorList>
    </citation>
    <scope>NUCLEOTIDE SEQUENCE [LARGE SCALE GENOMIC DNA]</scope>
    <source>
        <strain evidence="1 2">2789STDY5834855</strain>
    </source>
</reference>
<gene>
    <name evidence="1" type="ORF">ERS852470_01871</name>
</gene>
<accession>A0A174DQW1</accession>